<dbReference type="Pfam" id="PF02397">
    <property type="entry name" value="Bac_transf"/>
    <property type="match status" value="1"/>
</dbReference>
<dbReference type="PANTHER" id="PTHR30576:SF0">
    <property type="entry name" value="UNDECAPRENYL-PHOSPHATE N-ACETYLGALACTOSAMINYL 1-PHOSPHATE TRANSFERASE-RELATED"/>
    <property type="match status" value="1"/>
</dbReference>
<feature type="transmembrane region" description="Helical" evidence="3">
    <location>
        <begin position="113"/>
        <end position="140"/>
    </location>
</feature>
<dbReference type="PANTHER" id="PTHR30576">
    <property type="entry name" value="COLANIC BIOSYNTHESIS UDP-GLUCOSE LIPID CARRIER TRANSFERASE"/>
    <property type="match status" value="1"/>
</dbReference>
<reference evidence="6" key="1">
    <citation type="submission" date="2018-06" db="EMBL/GenBank/DDBJ databases">
        <authorList>
            <person name="Khan S.A."/>
        </authorList>
    </citation>
    <scope>NUCLEOTIDE SEQUENCE [LARGE SCALE GENOMIC DNA]</scope>
    <source>
        <strain evidence="6">DB-1506</strain>
    </source>
</reference>
<dbReference type="OrthoDB" id="9808602at2"/>
<evidence type="ECO:0000259" key="4">
    <source>
        <dbReference type="Pfam" id="PF02397"/>
    </source>
</evidence>
<dbReference type="GO" id="GO:0000271">
    <property type="term" value="P:polysaccharide biosynthetic process"/>
    <property type="evidence" value="ECO:0007669"/>
    <property type="project" value="UniProtKB-KW"/>
</dbReference>
<dbReference type="EMBL" id="QLIX01000047">
    <property type="protein sequence ID" value="RAI54598.1"/>
    <property type="molecule type" value="Genomic_DNA"/>
</dbReference>
<name>A0A327M3F2_9PROT</name>
<protein>
    <recommendedName>
        <fullName evidence="4">Bacterial sugar transferase domain-containing protein</fullName>
    </recommendedName>
</protein>
<accession>A0A327M3F2</accession>
<organism evidence="5 6">
    <name type="scientific">Roseicella frigidaeris</name>
    <dbReference type="NCBI Taxonomy" id="2230885"/>
    <lineage>
        <taxon>Bacteria</taxon>
        <taxon>Pseudomonadati</taxon>
        <taxon>Pseudomonadota</taxon>
        <taxon>Alphaproteobacteria</taxon>
        <taxon>Acetobacterales</taxon>
        <taxon>Roseomonadaceae</taxon>
        <taxon>Roseicella</taxon>
    </lineage>
</organism>
<evidence type="ECO:0000256" key="3">
    <source>
        <dbReference type="SAM" id="Phobius"/>
    </source>
</evidence>
<evidence type="ECO:0000256" key="2">
    <source>
        <dbReference type="ARBA" id="ARBA00023169"/>
    </source>
</evidence>
<keyword evidence="3" id="KW-0472">Membrane</keyword>
<dbReference type="Proteomes" id="UP000249065">
    <property type="component" value="Unassembled WGS sequence"/>
</dbReference>
<comment type="caution">
    <text evidence="5">The sequence shown here is derived from an EMBL/GenBank/DDBJ whole genome shotgun (WGS) entry which is preliminary data.</text>
</comment>
<gene>
    <name evidence="5" type="ORF">DOO78_25940</name>
</gene>
<proteinExistence type="inferred from homology"/>
<keyword evidence="6" id="KW-1185">Reference proteome</keyword>
<keyword evidence="3" id="KW-1133">Transmembrane helix</keyword>
<feature type="domain" description="Bacterial sugar transferase" evidence="4">
    <location>
        <begin position="286"/>
        <end position="423"/>
    </location>
</feature>
<evidence type="ECO:0000313" key="6">
    <source>
        <dbReference type="Proteomes" id="UP000249065"/>
    </source>
</evidence>
<feature type="transmembrane region" description="Helical" evidence="3">
    <location>
        <begin position="85"/>
        <end position="101"/>
    </location>
</feature>
<sequence length="424" mass="45644">MDRHFRRAQPGSDASGSAPSVRIYAESSLAAPLFPPTLVEPGRGQRSVTQRQTAHVLGNFAELAFILLAGFGVIEMSGTTTPERIHISLMFTSIVAVSYLARRLLNYTRRSSLVAVYTTPAQVAASLGLGFATVLCVEALHGVTDVRFIAAWALVSIIPIFLMRVIMRDSGWALTPGGIAILCDRGMTGTVSAMLSEDLRPAVVCSLAHDDPTALAKLRLLVDDGVVEAVLLAAVPADQQERILNHVAELPVSIYLPAQASAARAVTSDVVEFLPNMLSGHTGLAKRATDIIGAAFGLVLCAPLILLAVLLIRLESPGPAFFRQRRFGCGGSTITVWKIRSMYADRGDATGQHRTASRDPRVTPIGRILRRLSIDELPQLLNVLRGEMSLVGPRPHAVSMQVEGKHYREAVAGYPIRHRVKPGC</sequence>
<dbReference type="InterPro" id="IPR003362">
    <property type="entry name" value="Bact_transf"/>
</dbReference>
<comment type="similarity">
    <text evidence="1">Belongs to the bacterial sugar transferase family.</text>
</comment>
<keyword evidence="3" id="KW-0812">Transmembrane</keyword>
<evidence type="ECO:0000313" key="5">
    <source>
        <dbReference type="EMBL" id="RAI54598.1"/>
    </source>
</evidence>
<feature type="transmembrane region" description="Helical" evidence="3">
    <location>
        <begin position="146"/>
        <end position="166"/>
    </location>
</feature>
<dbReference type="AlphaFoldDB" id="A0A327M3F2"/>
<feature type="transmembrane region" description="Helical" evidence="3">
    <location>
        <begin position="53"/>
        <end position="73"/>
    </location>
</feature>
<dbReference type="GO" id="GO:0016780">
    <property type="term" value="F:phosphotransferase activity, for other substituted phosphate groups"/>
    <property type="evidence" value="ECO:0007669"/>
    <property type="project" value="TreeGrafter"/>
</dbReference>
<keyword evidence="2" id="KW-0270">Exopolysaccharide synthesis</keyword>
<feature type="transmembrane region" description="Helical" evidence="3">
    <location>
        <begin position="291"/>
        <end position="314"/>
    </location>
</feature>
<evidence type="ECO:0000256" key="1">
    <source>
        <dbReference type="ARBA" id="ARBA00006464"/>
    </source>
</evidence>